<keyword evidence="4" id="KW-0256">Endoplasmic reticulum</keyword>
<protein>
    <recommendedName>
        <fullName evidence="10">Band 7 domain-containing protein</fullName>
    </recommendedName>
</protein>
<evidence type="ECO:0000256" key="6">
    <source>
        <dbReference type="ARBA" id="ARBA00022989"/>
    </source>
</evidence>
<dbReference type="EMBL" id="JACTNZ010000008">
    <property type="protein sequence ID" value="KAG5537510.1"/>
    <property type="molecule type" value="Genomic_DNA"/>
</dbReference>
<evidence type="ECO:0000256" key="3">
    <source>
        <dbReference type="ARBA" id="ARBA00022692"/>
    </source>
</evidence>
<dbReference type="GO" id="GO:0032933">
    <property type="term" value="P:SREBP signaling pathway"/>
    <property type="evidence" value="ECO:0007669"/>
    <property type="project" value="TreeGrafter"/>
</dbReference>
<dbReference type="InterPro" id="IPR001107">
    <property type="entry name" value="Band_7"/>
</dbReference>
<dbReference type="Pfam" id="PF01145">
    <property type="entry name" value="Band_7"/>
    <property type="match status" value="1"/>
</dbReference>
<keyword evidence="7" id="KW-0472">Membrane</keyword>
<gene>
    <name evidence="11" type="ORF">RHGRI_024840</name>
</gene>
<evidence type="ECO:0000256" key="2">
    <source>
        <dbReference type="ARBA" id="ARBA00008164"/>
    </source>
</evidence>
<reference evidence="11" key="1">
    <citation type="submission" date="2020-08" db="EMBL/GenBank/DDBJ databases">
        <title>Plant Genome Project.</title>
        <authorList>
            <person name="Zhang R.-G."/>
        </authorList>
    </citation>
    <scope>NUCLEOTIDE SEQUENCE</scope>
    <source>
        <strain evidence="11">WSP0</strain>
        <tissue evidence="11">Leaf</tissue>
    </source>
</reference>
<keyword evidence="6" id="KW-1133">Transmembrane helix</keyword>
<dbReference type="PANTHER" id="PTHR15351:SF3">
    <property type="entry name" value="ERLIN"/>
    <property type="match status" value="1"/>
</dbReference>
<organism evidence="11 12">
    <name type="scientific">Rhododendron griersonianum</name>
    <dbReference type="NCBI Taxonomy" id="479676"/>
    <lineage>
        <taxon>Eukaryota</taxon>
        <taxon>Viridiplantae</taxon>
        <taxon>Streptophyta</taxon>
        <taxon>Embryophyta</taxon>
        <taxon>Tracheophyta</taxon>
        <taxon>Spermatophyta</taxon>
        <taxon>Magnoliopsida</taxon>
        <taxon>eudicotyledons</taxon>
        <taxon>Gunneridae</taxon>
        <taxon>Pentapetalae</taxon>
        <taxon>asterids</taxon>
        <taxon>Ericales</taxon>
        <taxon>Ericaceae</taxon>
        <taxon>Ericoideae</taxon>
        <taxon>Rhodoreae</taxon>
        <taxon>Rhododendron</taxon>
    </lineage>
</organism>
<proteinExistence type="inferred from homology"/>
<dbReference type="AlphaFoldDB" id="A0AAV6JE64"/>
<dbReference type="PANTHER" id="PTHR15351">
    <property type="entry name" value="ERLIN (ER LIPID RAFT ASSOCIATED PROTEIN) HOMOLOG"/>
    <property type="match status" value="1"/>
</dbReference>
<dbReference type="GO" id="GO:0031625">
    <property type="term" value="F:ubiquitin protein ligase binding"/>
    <property type="evidence" value="ECO:0007669"/>
    <property type="project" value="InterPro"/>
</dbReference>
<feature type="domain" description="Band 7" evidence="10">
    <location>
        <begin position="41"/>
        <end position="207"/>
    </location>
</feature>
<comment type="caution">
    <text evidence="11">The sequence shown here is derived from an EMBL/GenBank/DDBJ whole genome shotgun (WGS) entry which is preliminary data.</text>
</comment>
<comment type="similarity">
    <text evidence="2">Belongs to the band 7/mec-2 family.</text>
</comment>
<evidence type="ECO:0000256" key="1">
    <source>
        <dbReference type="ARBA" id="ARBA00004648"/>
    </source>
</evidence>
<dbReference type="SMART" id="SM00244">
    <property type="entry name" value="PHB"/>
    <property type="match status" value="1"/>
</dbReference>
<evidence type="ECO:0000256" key="8">
    <source>
        <dbReference type="ARBA" id="ARBA00023180"/>
    </source>
</evidence>
<dbReference type="GO" id="GO:0015485">
    <property type="term" value="F:cholesterol binding"/>
    <property type="evidence" value="ECO:0007669"/>
    <property type="project" value="TreeGrafter"/>
</dbReference>
<keyword evidence="5" id="KW-0735">Signal-anchor</keyword>
<dbReference type="Proteomes" id="UP000823749">
    <property type="component" value="Chromosome 8"/>
</dbReference>
<comment type="subcellular location">
    <subcellularLocation>
        <location evidence="1">Endoplasmic reticulum membrane</location>
        <topology evidence="1">Single-pass type II membrane protein</topology>
    </subcellularLocation>
</comment>
<evidence type="ECO:0000256" key="5">
    <source>
        <dbReference type="ARBA" id="ARBA00022968"/>
    </source>
</evidence>
<dbReference type="InterPro" id="IPR033294">
    <property type="entry name" value="Erlin1/2"/>
</dbReference>
<keyword evidence="12" id="KW-1185">Reference proteome</keyword>
<accession>A0AAV6JE64</accession>
<dbReference type="GO" id="GO:0005789">
    <property type="term" value="C:endoplasmic reticulum membrane"/>
    <property type="evidence" value="ECO:0007669"/>
    <property type="project" value="UniProtKB-SubCell"/>
</dbReference>
<feature type="region of interest" description="Disordered" evidence="9">
    <location>
        <begin position="270"/>
        <end position="298"/>
    </location>
</feature>
<keyword evidence="3" id="KW-0812">Transmembrane</keyword>
<sequence length="298" mass="33633">MASTLPALLVSLSDRFTGFRRPGASFAFMMLGSALTLALSFLVHQVPEGHVGVYWRGGALLNTTTRPGLRLKYPLLTRFEAVQVTMQSNSVEDIPCGTKGGVILVFDKIEVVHRLLEDFVIETLRDYGLGYDNRWILDKIHREVNEFCTSHSLQQVYVDVFNQIDDELKDALQADCTRYAPGIEIISVRVTKPTIPERIRWQYEDMELKRIELYEDGRDTDDQKQSTADLTVFVQNLVQMLRVVICFFDSDALGEMGSLIDRLEQSISDLRAEMEQKGSPPSAAPKPKEEPKLADDSA</sequence>
<evidence type="ECO:0000256" key="7">
    <source>
        <dbReference type="ARBA" id="ARBA00023136"/>
    </source>
</evidence>
<keyword evidence="8" id="KW-0325">Glycoprotein</keyword>
<evidence type="ECO:0000313" key="12">
    <source>
        <dbReference type="Proteomes" id="UP000823749"/>
    </source>
</evidence>
<evidence type="ECO:0000313" key="11">
    <source>
        <dbReference type="EMBL" id="KAG5537510.1"/>
    </source>
</evidence>
<evidence type="ECO:0000256" key="4">
    <source>
        <dbReference type="ARBA" id="ARBA00022824"/>
    </source>
</evidence>
<name>A0AAV6JE64_9ERIC</name>
<evidence type="ECO:0000256" key="9">
    <source>
        <dbReference type="SAM" id="MobiDB-lite"/>
    </source>
</evidence>
<feature type="compositionally biased region" description="Basic and acidic residues" evidence="9">
    <location>
        <begin position="286"/>
        <end position="298"/>
    </location>
</feature>
<evidence type="ECO:0000259" key="10">
    <source>
        <dbReference type="SMART" id="SM00244"/>
    </source>
</evidence>